<feature type="transmembrane region" description="Helical" evidence="7">
    <location>
        <begin position="45"/>
        <end position="64"/>
    </location>
</feature>
<comment type="caution">
    <text evidence="9">The sequence shown here is derived from an EMBL/GenBank/DDBJ whole genome shotgun (WGS) entry which is preliminary data.</text>
</comment>
<evidence type="ECO:0000256" key="1">
    <source>
        <dbReference type="ARBA" id="ARBA00004651"/>
    </source>
</evidence>
<gene>
    <name evidence="9" type="ORF">JOC74_004343</name>
</gene>
<organism evidence="9 10">
    <name type="scientific">Bacillus capparidis</name>
    <dbReference type="NCBI Taxonomy" id="1840411"/>
    <lineage>
        <taxon>Bacteria</taxon>
        <taxon>Bacillati</taxon>
        <taxon>Bacillota</taxon>
        <taxon>Bacilli</taxon>
        <taxon>Bacillales</taxon>
        <taxon>Bacillaceae</taxon>
        <taxon>Bacillus</taxon>
    </lineage>
</organism>
<feature type="transmembrane region" description="Helical" evidence="7">
    <location>
        <begin position="136"/>
        <end position="158"/>
    </location>
</feature>
<keyword evidence="5 7" id="KW-1133">Transmembrane helix</keyword>
<dbReference type="InterPro" id="IPR035906">
    <property type="entry name" value="MetI-like_sf"/>
</dbReference>
<name>A0ABS4D2F8_9BACI</name>
<feature type="transmembrane region" description="Helical" evidence="7">
    <location>
        <begin position="259"/>
        <end position="281"/>
    </location>
</feature>
<keyword evidence="3" id="KW-1003">Cell membrane</keyword>
<proteinExistence type="inferred from homology"/>
<evidence type="ECO:0000313" key="9">
    <source>
        <dbReference type="EMBL" id="MBP1083796.1"/>
    </source>
</evidence>
<evidence type="ECO:0000256" key="3">
    <source>
        <dbReference type="ARBA" id="ARBA00022475"/>
    </source>
</evidence>
<dbReference type="CDD" id="cd06261">
    <property type="entry name" value="TM_PBP2"/>
    <property type="match status" value="1"/>
</dbReference>
<keyword evidence="6 7" id="KW-0472">Membrane</keyword>
<dbReference type="EMBL" id="JAFDST010000007">
    <property type="protein sequence ID" value="MBP1083796.1"/>
    <property type="molecule type" value="Genomic_DNA"/>
</dbReference>
<reference evidence="9 10" key="1">
    <citation type="submission" date="2021-01" db="EMBL/GenBank/DDBJ databases">
        <title>Genomic Encyclopedia of Type Strains, Phase IV (KMG-IV): sequencing the most valuable type-strain genomes for metagenomic binning, comparative biology and taxonomic classification.</title>
        <authorList>
            <person name="Goeker M."/>
        </authorList>
    </citation>
    <scope>NUCLEOTIDE SEQUENCE [LARGE SCALE GENOMIC DNA]</scope>
    <source>
        <strain evidence="9 10">DSM 103394</strain>
    </source>
</reference>
<accession>A0ABS4D2F8</accession>
<feature type="domain" description="ABC transmembrane type-1" evidence="8">
    <location>
        <begin position="94"/>
        <end position="282"/>
    </location>
</feature>
<evidence type="ECO:0000313" key="10">
    <source>
        <dbReference type="Proteomes" id="UP000674416"/>
    </source>
</evidence>
<evidence type="ECO:0000259" key="8">
    <source>
        <dbReference type="PROSITE" id="PS50928"/>
    </source>
</evidence>
<evidence type="ECO:0000256" key="2">
    <source>
        <dbReference type="ARBA" id="ARBA00022448"/>
    </source>
</evidence>
<dbReference type="InterPro" id="IPR000515">
    <property type="entry name" value="MetI-like"/>
</dbReference>
<dbReference type="PANTHER" id="PTHR30151:SF19">
    <property type="entry name" value="ABC TRANSPORTER PERMEASE"/>
    <property type="match status" value="1"/>
</dbReference>
<protein>
    <submittedName>
        <fullName evidence="9">NitT/TauT family transport system permease protein</fullName>
    </submittedName>
</protein>
<keyword evidence="10" id="KW-1185">Reference proteome</keyword>
<dbReference type="PROSITE" id="PS50928">
    <property type="entry name" value="ABC_TM1"/>
    <property type="match status" value="1"/>
</dbReference>
<dbReference type="Pfam" id="PF00528">
    <property type="entry name" value="BPD_transp_1"/>
    <property type="match status" value="1"/>
</dbReference>
<evidence type="ECO:0000256" key="6">
    <source>
        <dbReference type="ARBA" id="ARBA00023136"/>
    </source>
</evidence>
<feature type="transmembrane region" description="Helical" evidence="7">
    <location>
        <begin position="164"/>
        <end position="183"/>
    </location>
</feature>
<comment type="subcellular location">
    <subcellularLocation>
        <location evidence="1 7">Cell membrane</location>
        <topology evidence="1 7">Multi-pass membrane protein</topology>
    </subcellularLocation>
</comment>
<dbReference type="Gene3D" id="1.10.3720.10">
    <property type="entry name" value="MetI-like"/>
    <property type="match status" value="1"/>
</dbReference>
<dbReference type="SUPFAM" id="SSF161098">
    <property type="entry name" value="MetI-like"/>
    <property type="match status" value="1"/>
</dbReference>
<comment type="similarity">
    <text evidence="7">Belongs to the binding-protein-dependent transport system permease family.</text>
</comment>
<keyword evidence="2 7" id="KW-0813">Transport</keyword>
<evidence type="ECO:0000256" key="4">
    <source>
        <dbReference type="ARBA" id="ARBA00022692"/>
    </source>
</evidence>
<feature type="transmembrane region" description="Helical" evidence="7">
    <location>
        <begin position="98"/>
        <end position="124"/>
    </location>
</feature>
<feature type="transmembrane region" description="Helical" evidence="7">
    <location>
        <begin position="204"/>
        <end position="230"/>
    </location>
</feature>
<evidence type="ECO:0000256" key="7">
    <source>
        <dbReference type="RuleBase" id="RU363032"/>
    </source>
</evidence>
<dbReference type="PANTHER" id="PTHR30151">
    <property type="entry name" value="ALKANE SULFONATE ABC TRANSPORTER-RELATED, MEMBRANE SUBUNIT"/>
    <property type="match status" value="1"/>
</dbReference>
<sequence length="291" mass="32077">MCIPANSNQVVIAQNDMKKKELLNASNEPLFVEDEQKQRKRENQLTLIGQIFLGICIIAGWEILTRMGVLDPYYWSSPLTIFQTGAIAWTEGTLVQDLLYTSGATIFGFAAGTFAGALLGLSFWWSILYSKITEPYLVAFNAIPKLALAPVLVILFGIGFSSKVVLAFLMTVIVTAIAAYSGVKSVDKDLENMLYSLGAKRRHVFTMIVVPSSMPWIVSSLKINIALALAGTIVGEFIASRQGVGRMILYAGQIMNIDLVWVGVIALSILSILMYLGTVWLERWLLKGMRQ</sequence>
<keyword evidence="4 7" id="KW-0812">Transmembrane</keyword>
<evidence type="ECO:0000256" key="5">
    <source>
        <dbReference type="ARBA" id="ARBA00022989"/>
    </source>
</evidence>
<dbReference type="Proteomes" id="UP000674416">
    <property type="component" value="Unassembled WGS sequence"/>
</dbReference>